<evidence type="ECO:0008006" key="6">
    <source>
        <dbReference type="Google" id="ProtNLM"/>
    </source>
</evidence>
<dbReference type="InterPro" id="IPR031571">
    <property type="entry name" value="RcpC_dom"/>
</dbReference>
<dbReference type="Pfam" id="PF08666">
    <property type="entry name" value="SAF"/>
    <property type="match status" value="1"/>
</dbReference>
<organism evidence="4 5">
    <name type="scientific">Patulibacter medicamentivorans</name>
    <dbReference type="NCBI Taxonomy" id="1097667"/>
    <lineage>
        <taxon>Bacteria</taxon>
        <taxon>Bacillati</taxon>
        <taxon>Actinomycetota</taxon>
        <taxon>Thermoleophilia</taxon>
        <taxon>Solirubrobacterales</taxon>
        <taxon>Patulibacteraceae</taxon>
        <taxon>Patulibacter</taxon>
    </lineage>
</organism>
<feature type="domain" description="SAF" evidence="2">
    <location>
        <begin position="2"/>
        <end position="53"/>
    </location>
</feature>
<dbReference type="Pfam" id="PF16976">
    <property type="entry name" value="RcpC"/>
    <property type="match status" value="1"/>
</dbReference>
<evidence type="ECO:0000259" key="3">
    <source>
        <dbReference type="Pfam" id="PF16976"/>
    </source>
</evidence>
<comment type="caution">
    <text evidence="4">The sequence shown here is derived from an EMBL/GenBank/DDBJ whole genome shotgun (WGS) entry which is preliminary data.</text>
</comment>
<name>H0E9Y9_9ACTN</name>
<reference evidence="4 5" key="1">
    <citation type="journal article" date="2013" name="Biodegradation">
        <title>Quantitative proteomic analysis of ibuprofen-degrading Patulibacter sp. strain I11.</title>
        <authorList>
            <person name="Almeida B."/>
            <person name="Kjeldal H."/>
            <person name="Lolas I."/>
            <person name="Knudsen A.D."/>
            <person name="Carvalho G."/>
            <person name="Nielsen K.L."/>
            <person name="Barreto Crespo M.T."/>
            <person name="Stensballe A."/>
            <person name="Nielsen J.L."/>
        </authorList>
    </citation>
    <scope>NUCLEOTIDE SEQUENCE [LARGE SCALE GENOMIC DNA]</scope>
    <source>
        <strain evidence="4 5">I11</strain>
    </source>
</reference>
<evidence type="ECO:0000313" key="5">
    <source>
        <dbReference type="Proteomes" id="UP000005143"/>
    </source>
</evidence>
<dbReference type="AlphaFoldDB" id="H0E9Y9"/>
<dbReference type="Proteomes" id="UP000005143">
    <property type="component" value="Unassembled WGS sequence"/>
</dbReference>
<accession>H0E9Y9</accession>
<dbReference type="EMBL" id="AGUD01000276">
    <property type="protein sequence ID" value="EHN09505.1"/>
    <property type="molecule type" value="Genomic_DNA"/>
</dbReference>
<gene>
    <name evidence="4" type="ORF">PAI11_36620</name>
</gene>
<feature type="region of interest" description="Disordered" evidence="1">
    <location>
        <begin position="166"/>
        <end position="186"/>
    </location>
</feature>
<keyword evidence="5" id="KW-1185">Reference proteome</keyword>
<dbReference type="CDD" id="cd11614">
    <property type="entry name" value="SAF_CpaB_FlgA_like"/>
    <property type="match status" value="1"/>
</dbReference>
<protein>
    <recommendedName>
        <fullName evidence="6">Flp pilus assembly protein RcpC/CpaB domain-containing protein</fullName>
    </recommendedName>
</protein>
<evidence type="ECO:0000256" key="1">
    <source>
        <dbReference type="SAM" id="MobiDB-lite"/>
    </source>
</evidence>
<sequence>MVVAERDLPGGEPIDGARLGLRRVPLRYAPAERVADPAEVAGLRPRATVPAGSDLAAPLLDDGAGPRLRPGERIADIVAIGDARLVQPGTRIDLLVTREQDGRGGTTRLALEDAEVLTVRPAPTETGEEGRGSRIAVALRVDVRQAVYLAAAQNFASELRVLPRGADDDRRGAQGTAAASSLDGIR</sequence>
<proteinExistence type="predicted"/>
<evidence type="ECO:0000259" key="2">
    <source>
        <dbReference type="Pfam" id="PF08666"/>
    </source>
</evidence>
<dbReference type="InterPro" id="IPR013974">
    <property type="entry name" value="SAF"/>
</dbReference>
<feature type="domain" description="Flp pilus assembly protein RcpC/CpaB" evidence="3">
    <location>
        <begin position="80"/>
        <end position="156"/>
    </location>
</feature>
<evidence type="ECO:0000313" key="4">
    <source>
        <dbReference type="EMBL" id="EHN09505.1"/>
    </source>
</evidence>